<dbReference type="Proteomes" id="UP000032633">
    <property type="component" value="Chromosome"/>
</dbReference>
<dbReference type="AlphaFoldDB" id="A0A0D5NFI0"/>
<keyword evidence="4" id="KW-0560">Oxidoreductase</keyword>
<dbReference type="GO" id="GO:0005829">
    <property type="term" value="C:cytosol"/>
    <property type="evidence" value="ECO:0007669"/>
    <property type="project" value="TreeGrafter"/>
</dbReference>
<dbReference type="PANTHER" id="PTHR10961">
    <property type="entry name" value="PEROXISOMAL SARCOSINE OXIDASE"/>
    <property type="match status" value="1"/>
</dbReference>
<dbReference type="PATRIC" id="fig|1126833.4.peg.483"/>
<evidence type="ECO:0000313" key="7">
    <source>
        <dbReference type="Proteomes" id="UP000032633"/>
    </source>
</evidence>
<reference evidence="7" key="2">
    <citation type="submission" date="2015-03" db="EMBL/GenBank/DDBJ databases">
        <title>Genome sequence of Paenibacillus beijingensis strain DSM 24997T.</title>
        <authorList>
            <person name="Kwak Y."/>
            <person name="Shin J.-H."/>
        </authorList>
    </citation>
    <scope>NUCLEOTIDE SEQUENCE [LARGE SCALE GENOMIC DNA]</scope>
    <source>
        <strain evidence="7">DSM 24997</strain>
    </source>
</reference>
<dbReference type="InterPro" id="IPR006076">
    <property type="entry name" value="FAD-dep_OxRdtase"/>
</dbReference>
<dbReference type="InterPro" id="IPR045170">
    <property type="entry name" value="MTOX"/>
</dbReference>
<dbReference type="InterPro" id="IPR036188">
    <property type="entry name" value="FAD/NAD-bd_sf"/>
</dbReference>
<reference evidence="6 7" key="1">
    <citation type="journal article" date="2015" name="J. Biotechnol.">
        <title>Complete genome sequence of Paenibacillus beijingensis 7188(T) (=DSM 24997(T)), a novel rhizobacterium from jujube garden soil.</title>
        <authorList>
            <person name="Kwak Y."/>
            <person name="Shin J.H."/>
        </authorList>
    </citation>
    <scope>NUCLEOTIDE SEQUENCE [LARGE SCALE GENOMIC DNA]</scope>
    <source>
        <strain evidence="6 7">DSM 24997</strain>
    </source>
</reference>
<dbReference type="SUPFAM" id="SSF51905">
    <property type="entry name" value="FAD/NAD(P)-binding domain"/>
    <property type="match status" value="1"/>
</dbReference>
<dbReference type="OrthoDB" id="9794226at2"/>
<gene>
    <name evidence="6" type="ORF">VN24_02210</name>
</gene>
<evidence type="ECO:0000259" key="5">
    <source>
        <dbReference type="Pfam" id="PF01266"/>
    </source>
</evidence>
<keyword evidence="3" id="KW-0274">FAD</keyword>
<dbReference type="Gene3D" id="3.30.9.10">
    <property type="entry name" value="D-Amino Acid Oxidase, subunit A, domain 2"/>
    <property type="match status" value="1"/>
</dbReference>
<accession>A0A0D5NFI0</accession>
<dbReference type="NCBIfam" id="NF008425">
    <property type="entry name" value="PRK11259.1"/>
    <property type="match status" value="1"/>
</dbReference>
<dbReference type="STRING" id="1126833.VN24_02210"/>
<evidence type="ECO:0000313" key="6">
    <source>
        <dbReference type="EMBL" id="AJY73658.1"/>
    </source>
</evidence>
<protein>
    <submittedName>
        <fullName evidence="6">Methyltryptophan oxidase</fullName>
    </submittedName>
</protein>
<dbReference type="HOGENOM" id="CLU_007884_2_1_9"/>
<organism evidence="6 7">
    <name type="scientific">Paenibacillus beijingensis</name>
    <dbReference type="NCBI Taxonomy" id="1126833"/>
    <lineage>
        <taxon>Bacteria</taxon>
        <taxon>Bacillati</taxon>
        <taxon>Bacillota</taxon>
        <taxon>Bacilli</taxon>
        <taxon>Bacillales</taxon>
        <taxon>Paenibacillaceae</taxon>
        <taxon>Paenibacillus</taxon>
    </lineage>
</organism>
<keyword evidence="2" id="KW-0285">Flavoprotein</keyword>
<dbReference type="PANTHER" id="PTHR10961:SF7">
    <property type="entry name" value="FAD DEPENDENT OXIDOREDUCTASE DOMAIN-CONTAINING PROTEIN"/>
    <property type="match status" value="1"/>
</dbReference>
<dbReference type="KEGG" id="pbj:VN24_02210"/>
<comment type="cofactor">
    <cofactor evidence="1">
        <name>FAD</name>
        <dbReference type="ChEBI" id="CHEBI:57692"/>
    </cofactor>
</comment>
<dbReference type="EMBL" id="CP011058">
    <property type="protein sequence ID" value="AJY73658.1"/>
    <property type="molecule type" value="Genomic_DNA"/>
</dbReference>
<name>A0A0D5NFI0_9BACL</name>
<evidence type="ECO:0000256" key="3">
    <source>
        <dbReference type="ARBA" id="ARBA00022827"/>
    </source>
</evidence>
<dbReference type="SUPFAM" id="SSF54373">
    <property type="entry name" value="FAD-linked reductases, C-terminal domain"/>
    <property type="match status" value="1"/>
</dbReference>
<dbReference type="GO" id="GO:0008115">
    <property type="term" value="F:sarcosine oxidase activity"/>
    <property type="evidence" value="ECO:0007669"/>
    <property type="project" value="TreeGrafter"/>
</dbReference>
<keyword evidence="7" id="KW-1185">Reference proteome</keyword>
<dbReference type="Gene3D" id="3.50.50.60">
    <property type="entry name" value="FAD/NAD(P)-binding domain"/>
    <property type="match status" value="1"/>
</dbReference>
<dbReference type="Pfam" id="PF01266">
    <property type="entry name" value="DAO"/>
    <property type="match status" value="1"/>
</dbReference>
<evidence type="ECO:0000256" key="4">
    <source>
        <dbReference type="ARBA" id="ARBA00023002"/>
    </source>
</evidence>
<evidence type="ECO:0000256" key="1">
    <source>
        <dbReference type="ARBA" id="ARBA00001974"/>
    </source>
</evidence>
<feature type="domain" description="FAD dependent oxidoreductase" evidence="5">
    <location>
        <begin position="1"/>
        <end position="344"/>
    </location>
</feature>
<sequence length="368" mass="40073">MGMSAGYYLAKRGLKTLLLDAFDPPHTEGSHHGEPRLIRHAYSGGPAYISLALRAHRLWDELEGESGEQLLEARGVLNMADPEQYSYRTRAKEAAGFGIPVEMLDAVEVRKRWPGINLPDHYEAMYEPTAGYLYSEKCVAAYRRLALAAGAELLPYTPVERIAVEAGGSASVHTRSGVFHADRVIVSAGAWFWALEPFVKLPIRAVRKAVGWFEAKEELFAEQRFPGFTFGGPGGGYYGFPSIGGAGVKIGRHDGGNEWRPGEPLEPFGSYSSDEGDLRSTLEAYMPQAAGKLLRGAVCKYELTPDESFIIDRHPEHPGVLLAGGFSGHGFKFASAVGEILADLAEKGKTGHDISLFALARFDKETVA</sequence>
<proteinExistence type="predicted"/>
<dbReference type="GO" id="GO:0050660">
    <property type="term" value="F:flavin adenine dinucleotide binding"/>
    <property type="evidence" value="ECO:0007669"/>
    <property type="project" value="InterPro"/>
</dbReference>
<evidence type="ECO:0000256" key="2">
    <source>
        <dbReference type="ARBA" id="ARBA00022630"/>
    </source>
</evidence>